<name>A0AAE3IKL8_9BACT</name>
<dbReference type="RefSeq" id="WP_263036909.1">
    <property type="nucleotide sequence ID" value="NZ_JAOTPL010000002.1"/>
</dbReference>
<dbReference type="NCBIfam" id="TIGR03991">
    <property type="entry name" value="alt_bact_glmU"/>
    <property type="match status" value="1"/>
</dbReference>
<evidence type="ECO:0000256" key="2">
    <source>
        <dbReference type="ARBA" id="ARBA00023315"/>
    </source>
</evidence>
<evidence type="ECO:0000313" key="3">
    <source>
        <dbReference type="EMBL" id="MCU7693424.1"/>
    </source>
</evidence>
<comment type="caution">
    <text evidence="3">The sequence shown here is derived from an EMBL/GenBank/DDBJ whole genome shotgun (WGS) entry which is preliminary data.</text>
</comment>
<dbReference type="GO" id="GO:0016779">
    <property type="term" value="F:nucleotidyltransferase activity"/>
    <property type="evidence" value="ECO:0007669"/>
    <property type="project" value="UniProtKB-ARBA"/>
</dbReference>
<dbReference type="AlphaFoldDB" id="A0AAE3IKL8"/>
<dbReference type="InterPro" id="IPR050065">
    <property type="entry name" value="GlmU-like"/>
</dbReference>
<evidence type="ECO:0000256" key="1">
    <source>
        <dbReference type="ARBA" id="ARBA00022679"/>
    </source>
</evidence>
<dbReference type="SUPFAM" id="SSF51161">
    <property type="entry name" value="Trimeric LpxA-like enzymes"/>
    <property type="match status" value="1"/>
</dbReference>
<gene>
    <name evidence="3" type="ORF">OD355_02700</name>
</gene>
<keyword evidence="1 3" id="KW-0808">Transferase</keyword>
<keyword evidence="2" id="KW-0012">Acyltransferase</keyword>
<dbReference type="PANTHER" id="PTHR43584">
    <property type="entry name" value="NUCLEOTIDYL TRANSFERASE"/>
    <property type="match status" value="1"/>
</dbReference>
<dbReference type="EMBL" id="JAOTPL010000002">
    <property type="protein sequence ID" value="MCU7693424.1"/>
    <property type="molecule type" value="Genomic_DNA"/>
</dbReference>
<dbReference type="InterPro" id="IPR023917">
    <property type="entry name" value="Bifunctiontional_GlmU_bac-type"/>
</dbReference>
<dbReference type="Proteomes" id="UP001209317">
    <property type="component" value="Unassembled WGS sequence"/>
</dbReference>
<sequence length="397" mass="44500">MRILLFDPRERDFFLPLTYTRAIADLYVGSFTLKQWWQRLAEEKIYILTQAYLQEKYEACANDNEFMYINATAIPDTNILKAALALDYNEALVVNDIPVAFKSRELYANATQLPQKFETVAKIDVQLMQYPFELVQWNKKFFELQTGLLANSQSRAGISSTNLLIKQENIYMGDGCTMEGCIINANDGPVYISKDCTIMEGSLIRGPLFLGEGSVVKMGTKIYGATTIGKKCTVGGEIKNIILHDYSNKAHDGYLGDAVIGSWCNFGAGTSCSNVKNTGGDVKIMHHKNSSTINAGLKFGVITGDYVRTAINTSINSGSSIGMCCSLHSHKTFSGIVPNFSWGSTEPNSYRVEEAIKHIYNWMQFKDEALSEKDRKILEWLYKENEVSIKKQSIPKY</sequence>
<dbReference type="PANTHER" id="PTHR43584:SF8">
    <property type="entry name" value="N-ACETYLMURAMATE ALPHA-1-PHOSPHATE URIDYLYLTRANSFERASE"/>
    <property type="match status" value="1"/>
</dbReference>
<accession>A0AAE3IKL8</accession>
<dbReference type="Gene3D" id="2.160.10.10">
    <property type="entry name" value="Hexapeptide repeat proteins"/>
    <property type="match status" value="1"/>
</dbReference>
<dbReference type="GO" id="GO:0016746">
    <property type="term" value="F:acyltransferase activity"/>
    <property type="evidence" value="ECO:0007669"/>
    <property type="project" value="UniProtKB-KW"/>
</dbReference>
<dbReference type="InterPro" id="IPR011004">
    <property type="entry name" value="Trimer_LpxA-like_sf"/>
</dbReference>
<reference evidence="3" key="1">
    <citation type="submission" date="2022-10" db="EMBL/GenBank/DDBJ databases">
        <authorList>
            <person name="Kim H.S."/>
            <person name="Kim J.-S."/>
            <person name="Suh M.K."/>
            <person name="Eom M.K."/>
            <person name="Lee J.-S."/>
        </authorList>
    </citation>
    <scope>NUCLEOTIDE SEQUENCE</scope>
    <source>
        <strain evidence="3">LIP-5</strain>
    </source>
</reference>
<dbReference type="Pfam" id="PF13562">
    <property type="entry name" value="NTP_transf_4"/>
    <property type="match status" value="1"/>
</dbReference>
<protein>
    <submittedName>
        <fullName evidence="3">Sugar nucleotidyl transferase</fullName>
    </submittedName>
</protein>
<evidence type="ECO:0000313" key="4">
    <source>
        <dbReference type="Proteomes" id="UP001209317"/>
    </source>
</evidence>
<organism evidence="3 4">
    <name type="scientific">Haoranjiania flava</name>
    <dbReference type="NCBI Taxonomy" id="1856322"/>
    <lineage>
        <taxon>Bacteria</taxon>
        <taxon>Pseudomonadati</taxon>
        <taxon>Bacteroidota</taxon>
        <taxon>Chitinophagia</taxon>
        <taxon>Chitinophagales</taxon>
        <taxon>Chitinophagaceae</taxon>
        <taxon>Haoranjiania</taxon>
    </lineage>
</organism>
<proteinExistence type="predicted"/>
<keyword evidence="4" id="KW-1185">Reference proteome</keyword>